<sequence>MAHQHKGSVIPQTLSDSDSDSSVTNPFHSDNDESYIPDSCDDDDDDDRDKASFFPSQAAPALLEDAVSQEVPEQNSNKPISVTTVPTVRRATPEGEHVKT</sequence>
<evidence type="ECO:0000256" key="1">
    <source>
        <dbReference type="SAM" id="MobiDB-lite"/>
    </source>
</evidence>
<evidence type="ECO:0000313" key="3">
    <source>
        <dbReference type="Proteomes" id="UP001283361"/>
    </source>
</evidence>
<feature type="region of interest" description="Disordered" evidence="1">
    <location>
        <begin position="1"/>
        <end position="100"/>
    </location>
</feature>
<feature type="compositionally biased region" description="Basic and acidic residues" evidence="1">
    <location>
        <begin position="91"/>
        <end position="100"/>
    </location>
</feature>
<keyword evidence="3" id="KW-1185">Reference proteome</keyword>
<comment type="caution">
    <text evidence="2">The sequence shown here is derived from an EMBL/GenBank/DDBJ whole genome shotgun (WGS) entry which is preliminary data.</text>
</comment>
<feature type="compositionally biased region" description="Acidic residues" evidence="1">
    <location>
        <begin position="32"/>
        <end position="47"/>
    </location>
</feature>
<accession>A0AAE1CVX3</accession>
<dbReference type="AlphaFoldDB" id="A0AAE1CVX3"/>
<dbReference type="EMBL" id="JAWDGP010006508">
    <property type="protein sequence ID" value="KAK3739642.1"/>
    <property type="molecule type" value="Genomic_DNA"/>
</dbReference>
<organism evidence="2 3">
    <name type="scientific">Elysia crispata</name>
    <name type="common">lettuce slug</name>
    <dbReference type="NCBI Taxonomy" id="231223"/>
    <lineage>
        <taxon>Eukaryota</taxon>
        <taxon>Metazoa</taxon>
        <taxon>Spiralia</taxon>
        <taxon>Lophotrochozoa</taxon>
        <taxon>Mollusca</taxon>
        <taxon>Gastropoda</taxon>
        <taxon>Heterobranchia</taxon>
        <taxon>Euthyneura</taxon>
        <taxon>Panpulmonata</taxon>
        <taxon>Sacoglossa</taxon>
        <taxon>Placobranchoidea</taxon>
        <taxon>Plakobranchidae</taxon>
        <taxon>Elysia</taxon>
    </lineage>
</organism>
<dbReference type="Proteomes" id="UP001283361">
    <property type="component" value="Unassembled WGS sequence"/>
</dbReference>
<protein>
    <submittedName>
        <fullName evidence="2">Uncharacterized protein</fullName>
    </submittedName>
</protein>
<evidence type="ECO:0000313" key="2">
    <source>
        <dbReference type="EMBL" id="KAK3739642.1"/>
    </source>
</evidence>
<name>A0AAE1CVX3_9GAST</name>
<feature type="compositionally biased region" description="Polar residues" evidence="1">
    <location>
        <begin position="71"/>
        <end position="81"/>
    </location>
</feature>
<proteinExistence type="predicted"/>
<gene>
    <name evidence="2" type="ORF">RRG08_010142</name>
</gene>
<reference evidence="2" key="1">
    <citation type="journal article" date="2023" name="G3 (Bethesda)">
        <title>A reference genome for the long-term kleptoplast-retaining sea slug Elysia crispata morphotype clarki.</title>
        <authorList>
            <person name="Eastman K.E."/>
            <person name="Pendleton A.L."/>
            <person name="Shaikh M.A."/>
            <person name="Suttiyut T."/>
            <person name="Ogas R."/>
            <person name="Tomko P."/>
            <person name="Gavelis G."/>
            <person name="Widhalm J.R."/>
            <person name="Wisecaver J.H."/>
        </authorList>
    </citation>
    <scope>NUCLEOTIDE SEQUENCE</scope>
    <source>
        <strain evidence="2">ECLA1</strain>
    </source>
</reference>